<feature type="region of interest" description="Disordered" evidence="1">
    <location>
        <begin position="83"/>
        <end position="109"/>
    </location>
</feature>
<proteinExistence type="predicted"/>
<dbReference type="RefSeq" id="WP_154075500.1">
    <property type="nucleotide sequence ID" value="NZ_CP045929.1"/>
</dbReference>
<name>A0A5Q3QDP1_9PSEU</name>
<accession>A0A5Q3QDP1</accession>
<reference evidence="3" key="1">
    <citation type="submission" date="2019-11" db="EMBL/GenBank/DDBJ databases">
        <title>The complete genome sequence of Saccharopolyspora sp. E2A.</title>
        <authorList>
            <person name="Zhang G."/>
        </authorList>
    </citation>
    <scope>NUCLEOTIDE SEQUENCE [LARGE SCALE GENOMIC DNA]</scope>
    <source>
        <strain evidence="3">E2A</strain>
    </source>
</reference>
<protein>
    <recommendedName>
        <fullName evidence="4">ESX-1 secretion-associated protein</fullName>
    </recommendedName>
</protein>
<dbReference type="KEGG" id="sace:GIY23_04490"/>
<sequence length="109" mass="11272">MTAAGFGADPEQVRGIAAEITGIVRPIEPAATADVATNAAAFGHDGLHRALTEFCEATKLATDVLMQSAESASTGLHAVARTYESDDDAERRRMQQLAAEVPPPGGSHG</sequence>
<dbReference type="EMBL" id="CP045929">
    <property type="protein sequence ID" value="QGK68897.1"/>
    <property type="molecule type" value="Genomic_DNA"/>
</dbReference>
<evidence type="ECO:0008006" key="4">
    <source>
        <dbReference type="Google" id="ProtNLM"/>
    </source>
</evidence>
<keyword evidence="3" id="KW-1185">Reference proteome</keyword>
<evidence type="ECO:0000313" key="3">
    <source>
        <dbReference type="Proteomes" id="UP000371041"/>
    </source>
</evidence>
<organism evidence="2 3">
    <name type="scientific">Allosaccharopolyspora coralli</name>
    <dbReference type="NCBI Taxonomy" id="2665642"/>
    <lineage>
        <taxon>Bacteria</taxon>
        <taxon>Bacillati</taxon>
        <taxon>Actinomycetota</taxon>
        <taxon>Actinomycetes</taxon>
        <taxon>Pseudonocardiales</taxon>
        <taxon>Pseudonocardiaceae</taxon>
        <taxon>Allosaccharopolyspora</taxon>
    </lineage>
</organism>
<evidence type="ECO:0000313" key="2">
    <source>
        <dbReference type="EMBL" id="QGK68897.1"/>
    </source>
</evidence>
<gene>
    <name evidence="2" type="ORF">GIY23_04490</name>
</gene>
<dbReference type="AlphaFoldDB" id="A0A5Q3QDP1"/>
<dbReference type="Proteomes" id="UP000371041">
    <property type="component" value="Chromosome"/>
</dbReference>
<evidence type="ECO:0000256" key="1">
    <source>
        <dbReference type="SAM" id="MobiDB-lite"/>
    </source>
</evidence>